<evidence type="ECO:0000259" key="9">
    <source>
        <dbReference type="Pfam" id="PF21985"/>
    </source>
</evidence>
<feature type="domain" description="TR61B FKBP-like" evidence="9">
    <location>
        <begin position="166"/>
        <end position="219"/>
    </location>
</feature>
<evidence type="ECO:0000256" key="4">
    <source>
        <dbReference type="ARBA" id="ARBA00022691"/>
    </source>
</evidence>
<dbReference type="InterPro" id="IPR014816">
    <property type="entry name" value="tRNA_MeTrfase_Gcd14"/>
</dbReference>
<dbReference type="GO" id="GO:0160107">
    <property type="term" value="F:tRNA (adenine(58)-N1)-methyltransferase activity"/>
    <property type="evidence" value="ECO:0007669"/>
    <property type="project" value="UniProtKB-EC"/>
</dbReference>
<dbReference type="GO" id="GO:0030488">
    <property type="term" value="P:tRNA methylation"/>
    <property type="evidence" value="ECO:0007669"/>
    <property type="project" value="InterPro"/>
</dbReference>
<dbReference type="InterPro" id="IPR049470">
    <property type="entry name" value="TRM61_C"/>
</dbReference>
<evidence type="ECO:0000256" key="5">
    <source>
        <dbReference type="ARBA" id="ARBA00022694"/>
    </source>
</evidence>
<dbReference type="InterPro" id="IPR054151">
    <property type="entry name" value="TR61B_FKBP-like"/>
</dbReference>
<dbReference type="PANTHER" id="PTHR12133">
    <property type="entry name" value="TRNA (ADENINE(58)-N(1))-METHYLTRANSFERASE"/>
    <property type="match status" value="1"/>
</dbReference>
<feature type="compositionally biased region" description="Basic and acidic residues" evidence="7">
    <location>
        <begin position="60"/>
        <end position="81"/>
    </location>
</feature>
<feature type="region of interest" description="Disordered" evidence="7">
    <location>
        <begin position="60"/>
        <end position="134"/>
    </location>
</feature>
<dbReference type="InterPro" id="IPR029063">
    <property type="entry name" value="SAM-dependent_MTases_sf"/>
</dbReference>
<keyword evidence="3" id="KW-0808">Transferase</keyword>
<dbReference type="SMR" id="A0A8C9PEY1"/>
<dbReference type="Pfam" id="PF08704">
    <property type="entry name" value="GCD14"/>
    <property type="match status" value="1"/>
</dbReference>
<reference evidence="10" key="1">
    <citation type="submission" date="2025-08" db="UniProtKB">
        <authorList>
            <consortium name="Ensembl"/>
        </authorList>
    </citation>
    <scope>IDENTIFICATION</scope>
</reference>
<evidence type="ECO:0000256" key="3">
    <source>
        <dbReference type="ARBA" id="ARBA00022679"/>
    </source>
</evidence>
<evidence type="ECO:0000259" key="8">
    <source>
        <dbReference type="Pfam" id="PF08704"/>
    </source>
</evidence>
<evidence type="ECO:0000313" key="10">
    <source>
        <dbReference type="Ensembl" id="ENSSDAP00000006718.1"/>
    </source>
</evidence>
<reference evidence="10" key="2">
    <citation type="submission" date="2025-09" db="UniProtKB">
        <authorList>
            <consortium name="Ensembl"/>
        </authorList>
    </citation>
    <scope>IDENTIFICATION</scope>
</reference>
<dbReference type="GO" id="GO:0005739">
    <property type="term" value="C:mitochondrion"/>
    <property type="evidence" value="ECO:0007669"/>
    <property type="project" value="TreeGrafter"/>
</dbReference>
<name>A0A8C9PEY1_SPEDA</name>
<dbReference type="Pfam" id="PF21985">
    <property type="entry name" value="TR61B_FKBP-like"/>
    <property type="match status" value="1"/>
</dbReference>
<keyword evidence="11" id="KW-1185">Reference proteome</keyword>
<dbReference type="CDD" id="cd02440">
    <property type="entry name" value="AdoMet_MTases"/>
    <property type="match status" value="1"/>
</dbReference>
<protein>
    <recommendedName>
        <fullName evidence="1">tRNA (adenine(58)-N(1))-methyltransferase</fullName>
        <ecNumber evidence="1">2.1.1.220</ecNumber>
    </recommendedName>
</protein>
<dbReference type="Gene3D" id="3.40.50.150">
    <property type="entry name" value="Vaccinia Virus protein VP39"/>
    <property type="match status" value="1"/>
</dbReference>
<evidence type="ECO:0000256" key="1">
    <source>
        <dbReference type="ARBA" id="ARBA00012796"/>
    </source>
</evidence>
<dbReference type="AlphaFoldDB" id="A0A8C9PEY1"/>
<comment type="catalytic activity">
    <reaction evidence="6">
        <text>an adenosine in mRNA + S-adenosyl-L-methionine = an N(1)-methyladenosine in mRNA + S-adenosyl-L-homocysteine + H(+)</text>
        <dbReference type="Rhea" id="RHEA:55392"/>
        <dbReference type="Rhea" id="RHEA-COMP:12414"/>
        <dbReference type="Rhea" id="RHEA-COMP:12415"/>
        <dbReference type="ChEBI" id="CHEBI:15378"/>
        <dbReference type="ChEBI" id="CHEBI:57856"/>
        <dbReference type="ChEBI" id="CHEBI:59789"/>
        <dbReference type="ChEBI" id="CHEBI:74411"/>
        <dbReference type="ChEBI" id="CHEBI:74491"/>
    </reaction>
</comment>
<organism evidence="10 11">
    <name type="scientific">Spermophilus dauricus</name>
    <name type="common">Daurian ground squirrel</name>
    <dbReference type="NCBI Taxonomy" id="99837"/>
    <lineage>
        <taxon>Eukaryota</taxon>
        <taxon>Metazoa</taxon>
        <taxon>Chordata</taxon>
        <taxon>Craniata</taxon>
        <taxon>Vertebrata</taxon>
        <taxon>Euteleostomi</taxon>
        <taxon>Mammalia</taxon>
        <taxon>Eutheria</taxon>
        <taxon>Euarchontoglires</taxon>
        <taxon>Glires</taxon>
        <taxon>Rodentia</taxon>
        <taxon>Sciuromorpha</taxon>
        <taxon>Sciuridae</taxon>
        <taxon>Xerinae</taxon>
        <taxon>Marmotini</taxon>
        <taxon>Spermophilus</taxon>
    </lineage>
</organism>
<dbReference type="PANTHER" id="PTHR12133:SF1">
    <property type="entry name" value="TRNA (ADENINE(58)-N(1))-METHYLTRANSFERASE, MITOCHONDRIAL"/>
    <property type="match status" value="1"/>
</dbReference>
<accession>A0A8C9PEY1</accession>
<feature type="compositionally biased region" description="Basic and acidic residues" evidence="7">
    <location>
        <begin position="105"/>
        <end position="116"/>
    </location>
</feature>
<dbReference type="FunFam" id="3.40.50.150:FF:000181">
    <property type="entry name" value="tRNA (Adenine(58)-N(1))-methyltransferase, mitochondrial isoform X4"/>
    <property type="match status" value="1"/>
</dbReference>
<dbReference type="Gene3D" id="3.10.330.20">
    <property type="match status" value="1"/>
</dbReference>
<dbReference type="PROSITE" id="PS51620">
    <property type="entry name" value="SAM_TRM61"/>
    <property type="match status" value="1"/>
</dbReference>
<dbReference type="Ensembl" id="ENSSDAT00000007666.1">
    <property type="protein sequence ID" value="ENSSDAP00000006718.1"/>
    <property type="gene ID" value="ENSSDAG00000006204.1"/>
</dbReference>
<dbReference type="FunFam" id="3.10.330.20:FF:000003">
    <property type="entry name" value="tRNA (Adenine(58)-N(1))-methyltransferase, mitochondrial isoform X1"/>
    <property type="match status" value="1"/>
</dbReference>
<proteinExistence type="predicted"/>
<evidence type="ECO:0000256" key="2">
    <source>
        <dbReference type="ARBA" id="ARBA00022603"/>
    </source>
</evidence>
<sequence>MGFLPGIQGWFNTQKSTNVGGGDIAQLIECLPCIHKALVRACRGCGRPPFEEARLLCRESSPREVRDGDREPEATRRKAPDADSSPPLPLRVPGTGNTCLWSLETPRDESPPRDHQSSSGERAQFGPAYSESGDLLPTPVPQSTFETIELHDSSSCSTSREGPFRAGELILATTGKRETQYRKLFRLSNVGHLNSSWGSVPYSEIVGKFPGQVLTSSCGKSFMLMRPALEDYVLMMKRGPAITYPKDMNMILSMMDISPGDTVLEAGSGSGGMSLFLSKAVGLQGQVISFEIRKDHHYLAKKNYKHWRDSWKLSHIEEWPDNVNFIHKDISGATEDIKSLTFDAVALDMLNPQVALPVLYPNLKQGGVCAVYLAK</sequence>
<keyword evidence="2" id="KW-0489">Methyltransferase</keyword>
<dbReference type="Proteomes" id="UP000694422">
    <property type="component" value="Unplaced"/>
</dbReference>
<dbReference type="EC" id="2.1.1.220" evidence="1"/>
<feature type="domain" description="tRNA (adenine(58)-N(1))-methyltransferase catalytic subunit TRM61 C-terminal" evidence="8">
    <location>
        <begin position="225"/>
        <end position="369"/>
    </location>
</feature>
<evidence type="ECO:0000313" key="11">
    <source>
        <dbReference type="Proteomes" id="UP000694422"/>
    </source>
</evidence>
<keyword evidence="5" id="KW-0819">tRNA processing</keyword>
<evidence type="ECO:0000256" key="7">
    <source>
        <dbReference type="SAM" id="MobiDB-lite"/>
    </source>
</evidence>
<dbReference type="SUPFAM" id="SSF53335">
    <property type="entry name" value="S-adenosyl-L-methionine-dependent methyltransferases"/>
    <property type="match status" value="1"/>
</dbReference>
<keyword evidence="4" id="KW-0949">S-adenosyl-L-methionine</keyword>
<dbReference type="GO" id="GO:0031515">
    <property type="term" value="C:tRNA (m1A) methyltransferase complex"/>
    <property type="evidence" value="ECO:0007669"/>
    <property type="project" value="InterPro"/>
</dbReference>
<evidence type="ECO:0000256" key="6">
    <source>
        <dbReference type="ARBA" id="ARBA00048481"/>
    </source>
</evidence>